<dbReference type="Proteomes" id="UP000253769">
    <property type="component" value="Unassembled WGS sequence"/>
</dbReference>
<dbReference type="RefSeq" id="WP_114694648.1">
    <property type="nucleotide sequence ID" value="NZ_QQOH01000001.1"/>
</dbReference>
<dbReference type="InterPro" id="IPR011042">
    <property type="entry name" value="6-blade_b-propeller_TolB-like"/>
</dbReference>
<dbReference type="EMBL" id="QQOH01000001">
    <property type="protein sequence ID" value="RDE25052.1"/>
    <property type="molecule type" value="Genomic_DNA"/>
</dbReference>
<dbReference type="SUPFAM" id="SSF82171">
    <property type="entry name" value="DPP6 N-terminal domain-like"/>
    <property type="match status" value="1"/>
</dbReference>
<dbReference type="PANTHER" id="PTHR43056:SF5">
    <property type="entry name" value="PEPTIDASE S9 PROLYL OLIGOPEPTIDASE CATALYTIC DOMAIN-CONTAINING PROTEIN"/>
    <property type="match status" value="1"/>
</dbReference>
<protein>
    <submittedName>
        <fullName evidence="2">S9 family peptidase</fullName>
    </submittedName>
</protein>
<accession>A0A369WTP2</accession>
<gene>
    <name evidence="2" type="ORF">DV711_05670</name>
</gene>
<dbReference type="Gene3D" id="3.40.50.1820">
    <property type="entry name" value="alpha/beta hydrolase"/>
    <property type="match status" value="1"/>
</dbReference>
<evidence type="ECO:0000259" key="1">
    <source>
        <dbReference type="Pfam" id="PF00326"/>
    </source>
</evidence>
<feature type="domain" description="Peptidase S9 prolyl oligopeptidase catalytic" evidence="1">
    <location>
        <begin position="472"/>
        <end position="680"/>
    </location>
</feature>
<comment type="caution">
    <text evidence="2">The sequence shown here is derived from an EMBL/GenBank/DDBJ whole genome shotgun (WGS) entry which is preliminary data.</text>
</comment>
<dbReference type="GO" id="GO:0008236">
    <property type="term" value="F:serine-type peptidase activity"/>
    <property type="evidence" value="ECO:0007669"/>
    <property type="project" value="InterPro"/>
</dbReference>
<organism evidence="2 3">
    <name type="scientific">Motiliproteus coralliicola</name>
    <dbReference type="NCBI Taxonomy" id="2283196"/>
    <lineage>
        <taxon>Bacteria</taxon>
        <taxon>Pseudomonadati</taxon>
        <taxon>Pseudomonadota</taxon>
        <taxon>Gammaproteobacteria</taxon>
        <taxon>Oceanospirillales</taxon>
        <taxon>Oceanospirillaceae</taxon>
        <taxon>Motiliproteus</taxon>
    </lineage>
</organism>
<dbReference type="Gene3D" id="2.120.10.30">
    <property type="entry name" value="TolB, C-terminal domain"/>
    <property type="match status" value="1"/>
</dbReference>
<dbReference type="SUPFAM" id="SSF53474">
    <property type="entry name" value="alpha/beta-Hydrolases"/>
    <property type="match status" value="1"/>
</dbReference>
<dbReference type="OrthoDB" id="4269629at2"/>
<keyword evidence="3" id="KW-1185">Reference proteome</keyword>
<dbReference type="Pfam" id="PF00326">
    <property type="entry name" value="Peptidase_S9"/>
    <property type="match status" value="1"/>
</dbReference>
<evidence type="ECO:0000313" key="2">
    <source>
        <dbReference type="EMBL" id="RDE25052.1"/>
    </source>
</evidence>
<dbReference type="Pfam" id="PF07676">
    <property type="entry name" value="PD40"/>
    <property type="match status" value="1"/>
</dbReference>
<dbReference type="InterPro" id="IPR011659">
    <property type="entry name" value="WD40"/>
</dbReference>
<evidence type="ECO:0000313" key="3">
    <source>
        <dbReference type="Proteomes" id="UP000253769"/>
    </source>
</evidence>
<reference evidence="2 3" key="1">
    <citation type="submission" date="2018-07" db="EMBL/GenBank/DDBJ databases">
        <title>Motiliproteus coralliicola sp. nov., a bacterium isolated from Coral.</title>
        <authorList>
            <person name="Wang G."/>
        </authorList>
    </citation>
    <scope>NUCLEOTIDE SEQUENCE [LARGE SCALE GENOMIC DNA]</scope>
    <source>
        <strain evidence="2 3">C34</strain>
    </source>
</reference>
<name>A0A369WTP2_9GAMM</name>
<dbReference type="GO" id="GO:0006508">
    <property type="term" value="P:proteolysis"/>
    <property type="evidence" value="ECO:0007669"/>
    <property type="project" value="InterPro"/>
</dbReference>
<dbReference type="AlphaFoldDB" id="A0A369WTP2"/>
<dbReference type="InterPro" id="IPR050585">
    <property type="entry name" value="Xaa-Pro_dipeptidyl-ppase/CocE"/>
</dbReference>
<dbReference type="PANTHER" id="PTHR43056">
    <property type="entry name" value="PEPTIDASE S9 PROLYL OLIGOPEPTIDASE"/>
    <property type="match status" value="1"/>
</dbReference>
<sequence>MLKRVEPLPETEPETATVLSQPISAADASRAGRQWAEVRTDGQQIFWLEFDPNRGANQVVSLLPGQARPHPVTPEGVSVCSRVHEYGGGSFAVGGGWLWFVNGADQSIYRQSLARQTDAAPEPVWSQEGCRYGDLVFDKAHQRLLAVEEQHQESGDAAQHDVVNRLVGIGLGAEGIPQRRVLAEGEDFYASPRVSHDGRQLAWISWNHPDQPWLSSRLQLALLDPQGLPSAVLSLTDGHWLGQSEAVVQPEFDRDGRLYFLSDRSGYWNLYRYLCRLGEAGSELCFAANVEGGLDEQPCPTTAAVVEPLCPRQADFCRAPWQLGQRAYVLLDDGQIGCQWWRNAEAGLGVLDPESGQLNVLREGAAIHSLAQVQTAPDESELLAICEPQDRPGELVGCSVGAGRRQIRALARLETLVQIKGGSRVEHIELPGQDGMPVYGLLYRPDPVVALSQPTLIIQLHGGPTAQADARFDPLKQFWLSRGFTLLDLNYRGSTGYGRDYRHRLAQRWGEAEVEDVLAAACYAQIQGWAEAGRILVRGNSAGGYTVLRVLSRSDTDGIAGGASLYGISDLERLGQETHKFESHYLDWLIGDWPEQRSRYRQRSPIHQLEQFSRPLIFFQGGLDRVVPATQTYNLYNRLRARGLAVEYVAFSEERHGFKLAANRAQLLERELAFYQRQIGLET</sequence>
<dbReference type="InterPro" id="IPR001375">
    <property type="entry name" value="Peptidase_S9_cat"/>
</dbReference>
<dbReference type="InterPro" id="IPR029058">
    <property type="entry name" value="AB_hydrolase_fold"/>
</dbReference>
<proteinExistence type="predicted"/>